<protein>
    <submittedName>
        <fullName evidence="2">Uncharacterized protein</fullName>
    </submittedName>
</protein>
<keyword evidence="3" id="KW-1185">Reference proteome</keyword>
<keyword evidence="1" id="KW-0175">Coiled coil</keyword>
<name>A0ABY8WYS0_9BACT</name>
<evidence type="ECO:0000256" key="1">
    <source>
        <dbReference type="SAM" id="Coils"/>
    </source>
</evidence>
<dbReference type="EMBL" id="CP124550">
    <property type="protein sequence ID" value="WIO46456.1"/>
    <property type="molecule type" value="Genomic_DNA"/>
</dbReference>
<dbReference type="Proteomes" id="UP001177295">
    <property type="component" value="Chromosome"/>
</dbReference>
<gene>
    <name evidence="2" type="ORF">SEML1_0860</name>
</gene>
<evidence type="ECO:0000313" key="3">
    <source>
        <dbReference type="Proteomes" id="UP001177295"/>
    </source>
</evidence>
<sequence length="387" mass="45048">MLVVLDDIAIIWQIKNIKLKSGQFNTSDIEKAIRQCRGARRRLLKLGTVNFKNVSGKSKVIDTTKIKEVFLIAAIEGGMPDFGRYYDDGNNSGNVHIFFENFTRFAVKHLNTVSDFVEYLRYKEKFLAIHKNIILMAGGEEDLLAIYLQNKRTFGNMGEAENVDMMLMDLEGAADELENKDEDYAEKLEADYWSKGWDELIERKRVGRLILDGTQDNSPDHDKFLQKMMSHNRFERRVLGKQFFDAAAQAAKYPYKESIVYRRLIPQDGHNITYLFLFVGDQNTPREYRQKVLYTTALAAKQIMPQNDMLIAIASELHMIKTPNCSFEWVMLDMTADEFEKGYGDRAREYREKLNIWKNVKMHESHAWEYPSDAREQVKKKTDKNNA</sequence>
<reference evidence="2 3" key="1">
    <citation type="journal article" date="2023" name="Cell">
        <title>Genetic manipulation of Patescibacteria provides mechanistic insights into microbial dark matter and the epibiotic lifestyle.</title>
        <authorList>
            <person name="Wang Y."/>
            <person name="Gallagher L.A."/>
            <person name="Andrade P.A."/>
            <person name="Liu A."/>
            <person name="Humphreys I.R."/>
            <person name="Turkarslan S."/>
            <person name="Cutler K.J."/>
            <person name="Arrieta-Ortiz M.L."/>
            <person name="Li Y."/>
            <person name="Radey M.C."/>
            <person name="McLean J.S."/>
            <person name="Cong Q."/>
            <person name="Baker D."/>
            <person name="Baliga N.S."/>
            <person name="Peterson S.B."/>
            <person name="Mougous J.D."/>
        </authorList>
    </citation>
    <scope>NUCLEOTIDE SEQUENCE [LARGE SCALE GENOMIC DNA]</scope>
    <source>
        <strain evidence="2 3">ML1</strain>
    </source>
</reference>
<feature type="coiled-coil region" evidence="1">
    <location>
        <begin position="160"/>
        <end position="190"/>
    </location>
</feature>
<proteinExistence type="predicted"/>
<organism evidence="2 3">
    <name type="scientific">Candidatus Southlakia epibionticum</name>
    <dbReference type="NCBI Taxonomy" id="3043284"/>
    <lineage>
        <taxon>Bacteria</taxon>
        <taxon>Candidatus Saccharimonadota</taxon>
        <taxon>Candidatus Saccharimonadia</taxon>
        <taxon>Candidatus Saccharimonadales</taxon>
        <taxon>Candidatus Saccharimonadaceae</taxon>
        <taxon>Candidatus Southlakia</taxon>
    </lineage>
</organism>
<accession>A0ABY8WYS0</accession>
<evidence type="ECO:0000313" key="2">
    <source>
        <dbReference type="EMBL" id="WIO46456.1"/>
    </source>
</evidence>